<proteinExistence type="predicted"/>
<keyword evidence="1" id="KW-1133">Transmembrane helix</keyword>
<evidence type="ECO:0008006" key="3">
    <source>
        <dbReference type="Google" id="ProtNLM"/>
    </source>
</evidence>
<keyword evidence="1" id="KW-0472">Membrane</keyword>
<protein>
    <recommendedName>
        <fullName evidence="3">V-SNARE coiled-coil homology domain-containing protein</fullName>
    </recommendedName>
</protein>
<dbReference type="SUPFAM" id="SSF58038">
    <property type="entry name" value="SNARE fusion complex"/>
    <property type="match status" value="1"/>
</dbReference>
<evidence type="ECO:0000256" key="1">
    <source>
        <dbReference type="SAM" id="Phobius"/>
    </source>
</evidence>
<sequence>MSSTNIPLKTYGTVETTRLLEETLNIAYKSEEIGDVTLDEMRKQRDLLEESKKNVDSIKDISYLANQSLNSLRARYWRRRMCLWSVIILLFVCNVIVLIFLIRGHGRFYTYN</sequence>
<dbReference type="Gene3D" id="1.20.5.110">
    <property type="match status" value="1"/>
</dbReference>
<gene>
    <name evidence="2" type="ORF">CNEB1095_LOCUS3313</name>
</gene>
<dbReference type="EMBL" id="HBFD01005044">
    <property type="protein sequence ID" value="CAD8719424.1"/>
    <property type="molecule type" value="Transcribed_RNA"/>
</dbReference>
<evidence type="ECO:0000313" key="2">
    <source>
        <dbReference type="EMBL" id="CAD8719424.1"/>
    </source>
</evidence>
<name>A0A7S0SZ34_9STRA</name>
<dbReference type="AlphaFoldDB" id="A0A7S0SZ34"/>
<organism evidence="2">
    <name type="scientific">Chromulina nebulosa</name>
    <dbReference type="NCBI Taxonomy" id="96789"/>
    <lineage>
        <taxon>Eukaryota</taxon>
        <taxon>Sar</taxon>
        <taxon>Stramenopiles</taxon>
        <taxon>Ochrophyta</taxon>
        <taxon>Chrysophyceae</taxon>
        <taxon>Chromulinales</taxon>
        <taxon>Chromulinaceae</taxon>
        <taxon>Chromulina</taxon>
    </lineage>
</organism>
<reference evidence="2" key="1">
    <citation type="submission" date="2021-01" db="EMBL/GenBank/DDBJ databases">
        <authorList>
            <person name="Corre E."/>
            <person name="Pelletier E."/>
            <person name="Niang G."/>
            <person name="Scheremetjew M."/>
            <person name="Finn R."/>
            <person name="Kale V."/>
            <person name="Holt S."/>
            <person name="Cochrane G."/>
            <person name="Meng A."/>
            <person name="Brown T."/>
            <person name="Cohen L."/>
        </authorList>
    </citation>
    <scope>NUCLEOTIDE SEQUENCE</scope>
    <source>
        <strain evidence="2">UTEXLB2642</strain>
    </source>
</reference>
<keyword evidence="1" id="KW-0812">Transmembrane</keyword>
<feature type="transmembrane region" description="Helical" evidence="1">
    <location>
        <begin position="81"/>
        <end position="102"/>
    </location>
</feature>
<accession>A0A7S0SZ34</accession>